<keyword evidence="7" id="KW-1185">Reference proteome</keyword>
<name>A0ABS9Z3I7_9HYPH</name>
<evidence type="ECO:0000259" key="5">
    <source>
        <dbReference type="PROSITE" id="PS51898"/>
    </source>
</evidence>
<dbReference type="InterPro" id="IPR050090">
    <property type="entry name" value="Tyrosine_recombinase_XerCD"/>
</dbReference>
<accession>A0ABS9Z3I7</accession>
<keyword evidence="3" id="KW-0238">DNA-binding</keyword>
<dbReference type="SUPFAM" id="SSF56349">
    <property type="entry name" value="DNA breaking-rejoining enzymes"/>
    <property type="match status" value="1"/>
</dbReference>
<sequence length="573" mass="63609">MTTLNGKPNTLADVLAIVAEAGLTASRKRDLISAINRLCEMAGRTPSDMPAEASALRAELRKILPARFGVSAKTFSNQRSLLAAALRQAGALDDMGRGFARRHPSWGPLMQAVGADTQLDDGLAAFANWCARSGISPDEVTDESMKLFAIWLETRTHCLKPRDVVRRTPLLWNRAGATIDGWPKTRLSPVSFRGPRRRLAWDDLSESFRRDAEAYLGKRAAPDIFHEEAAAPRRPLAPNTLRQQREHLRLAASVLVEVGMAVADVASLADLVERERFKTILRHYHGQQNGKPNAFAVALAKTLVQVAKHHVGASAEQVADLKALAAKLPPVPFDLTPKNKALLRQLESDGPRAGLLFLPETLLAKVASEMEAPRLPFVEGQVAIAIDIQLACPLRPQNLSNLHWRRHFLEPDGPKGRLLLHIPAEETKTKRQDLTVEIPEDVARRLRWYRRHMLPRVGGDPNGFLFVTKNGDPKSQETLTQQIIETIARHVGVHMTPHQFRHFVATIYLDANPEDHQTAQAILHHASAKTTLIYAGSASRRASRAYGKILFEQREQLELARRGKKAGPRRAIN</sequence>
<dbReference type="PANTHER" id="PTHR30349">
    <property type="entry name" value="PHAGE INTEGRASE-RELATED"/>
    <property type="match status" value="1"/>
</dbReference>
<keyword evidence="4" id="KW-0233">DNA recombination</keyword>
<evidence type="ECO:0000313" key="6">
    <source>
        <dbReference type="EMBL" id="MCI4682239.1"/>
    </source>
</evidence>
<dbReference type="Pfam" id="PF00589">
    <property type="entry name" value="Phage_integrase"/>
    <property type="match status" value="1"/>
</dbReference>
<dbReference type="PANTHER" id="PTHR30349:SF41">
    <property type="entry name" value="INTEGRASE_RECOMBINASE PROTEIN MJ0367-RELATED"/>
    <property type="match status" value="1"/>
</dbReference>
<evidence type="ECO:0000256" key="1">
    <source>
        <dbReference type="ARBA" id="ARBA00008857"/>
    </source>
</evidence>
<gene>
    <name evidence="6" type="ORF">K2U94_05605</name>
</gene>
<keyword evidence="2" id="KW-0229">DNA integration</keyword>
<dbReference type="CDD" id="cd00397">
    <property type="entry name" value="DNA_BRE_C"/>
    <property type="match status" value="1"/>
</dbReference>
<dbReference type="InterPro" id="IPR011010">
    <property type="entry name" value="DNA_brk_join_enz"/>
</dbReference>
<comment type="similarity">
    <text evidence="1">Belongs to the 'phage' integrase family.</text>
</comment>
<organism evidence="6 7">
    <name type="scientific">Candidatus Rhodoblastus alkanivorans</name>
    <dbReference type="NCBI Taxonomy" id="2954117"/>
    <lineage>
        <taxon>Bacteria</taxon>
        <taxon>Pseudomonadati</taxon>
        <taxon>Pseudomonadota</taxon>
        <taxon>Alphaproteobacteria</taxon>
        <taxon>Hyphomicrobiales</taxon>
        <taxon>Rhodoblastaceae</taxon>
        <taxon>Rhodoblastus</taxon>
    </lineage>
</organism>
<reference evidence="6" key="1">
    <citation type="journal article" date="2022" name="ISME J.">
        <title>Identification of active gaseous-alkane degraders at natural gas seeps.</title>
        <authorList>
            <person name="Farhan Ul Haque M."/>
            <person name="Hernandez M."/>
            <person name="Crombie A.T."/>
            <person name="Murrell J.C."/>
        </authorList>
    </citation>
    <scope>NUCLEOTIDE SEQUENCE</scope>
    <source>
        <strain evidence="6">PC2</strain>
    </source>
</reference>
<dbReference type="Proteomes" id="UP001139104">
    <property type="component" value="Unassembled WGS sequence"/>
</dbReference>
<evidence type="ECO:0000256" key="3">
    <source>
        <dbReference type="ARBA" id="ARBA00023125"/>
    </source>
</evidence>
<comment type="caution">
    <text evidence="6">The sequence shown here is derived from an EMBL/GenBank/DDBJ whole genome shotgun (WGS) entry which is preliminary data.</text>
</comment>
<dbReference type="InterPro" id="IPR002104">
    <property type="entry name" value="Integrase_catalytic"/>
</dbReference>
<dbReference type="Gene3D" id="1.10.443.10">
    <property type="entry name" value="Intergrase catalytic core"/>
    <property type="match status" value="1"/>
</dbReference>
<dbReference type="PROSITE" id="PS51898">
    <property type="entry name" value="TYR_RECOMBINASE"/>
    <property type="match status" value="1"/>
</dbReference>
<evidence type="ECO:0000313" key="7">
    <source>
        <dbReference type="Proteomes" id="UP001139104"/>
    </source>
</evidence>
<evidence type="ECO:0000256" key="4">
    <source>
        <dbReference type="ARBA" id="ARBA00023172"/>
    </source>
</evidence>
<evidence type="ECO:0000256" key="2">
    <source>
        <dbReference type="ARBA" id="ARBA00022908"/>
    </source>
</evidence>
<dbReference type="EMBL" id="JAIVFP010000001">
    <property type="protein sequence ID" value="MCI4682239.1"/>
    <property type="molecule type" value="Genomic_DNA"/>
</dbReference>
<feature type="domain" description="Tyr recombinase" evidence="5">
    <location>
        <begin position="362"/>
        <end position="547"/>
    </location>
</feature>
<proteinExistence type="inferred from homology"/>
<dbReference type="InterPro" id="IPR013762">
    <property type="entry name" value="Integrase-like_cat_sf"/>
</dbReference>
<dbReference type="RefSeq" id="WP_243066266.1">
    <property type="nucleotide sequence ID" value="NZ_JAIVFK010000052.1"/>
</dbReference>
<protein>
    <submittedName>
        <fullName evidence="6">Site-specific integrase</fullName>
    </submittedName>
</protein>